<dbReference type="SUPFAM" id="SSF47807">
    <property type="entry name" value="5' to 3' exonuclease, C-terminal subdomain"/>
    <property type="match status" value="1"/>
</dbReference>
<feature type="region of interest" description="Disordered" evidence="14">
    <location>
        <begin position="370"/>
        <end position="420"/>
    </location>
</feature>
<dbReference type="GO" id="GO:0004520">
    <property type="term" value="F:DNA endonuclease activity"/>
    <property type="evidence" value="ECO:0007669"/>
    <property type="project" value="TreeGrafter"/>
</dbReference>
<keyword evidence="4" id="KW-0597">Phosphoprotein</keyword>
<feature type="region of interest" description="Disordered" evidence="14">
    <location>
        <begin position="203"/>
        <end position="231"/>
    </location>
</feature>
<evidence type="ECO:0008006" key="19">
    <source>
        <dbReference type="Google" id="ProtNLM"/>
    </source>
</evidence>
<evidence type="ECO:0000256" key="8">
    <source>
        <dbReference type="ARBA" id="ARBA00022763"/>
    </source>
</evidence>
<organism evidence="17 18">
    <name type="scientific">Dendroctonus ponderosae</name>
    <name type="common">Mountain pine beetle</name>
    <dbReference type="NCBI Taxonomy" id="77166"/>
    <lineage>
        <taxon>Eukaryota</taxon>
        <taxon>Metazoa</taxon>
        <taxon>Ecdysozoa</taxon>
        <taxon>Arthropoda</taxon>
        <taxon>Hexapoda</taxon>
        <taxon>Insecta</taxon>
        <taxon>Pterygota</taxon>
        <taxon>Neoptera</taxon>
        <taxon>Endopterygota</taxon>
        <taxon>Coleoptera</taxon>
        <taxon>Polyphaga</taxon>
        <taxon>Cucujiformia</taxon>
        <taxon>Curculionidae</taxon>
        <taxon>Scolytinae</taxon>
        <taxon>Dendroctonus</taxon>
    </lineage>
</organism>
<dbReference type="InterPro" id="IPR036279">
    <property type="entry name" value="5-3_exonuclease_C_sf"/>
</dbReference>
<accession>U4UHK6</accession>
<comment type="cofactor">
    <cofactor evidence="1">
        <name>Mg(2+)</name>
        <dbReference type="ChEBI" id="CHEBI:18420"/>
    </cofactor>
</comment>
<keyword evidence="6" id="KW-0479">Metal-binding</keyword>
<dbReference type="CDD" id="cd09904">
    <property type="entry name" value="H3TH_XPG"/>
    <property type="match status" value="1"/>
</dbReference>
<dbReference type="STRING" id="77166.U4UHK6"/>
<evidence type="ECO:0000256" key="13">
    <source>
        <dbReference type="SAM" id="Coils"/>
    </source>
</evidence>
<keyword evidence="9" id="KW-0378">Hydrolase</keyword>
<dbReference type="PANTHER" id="PTHR16171:SF7">
    <property type="entry name" value="DNA REPAIR PROTEIN RAD2"/>
    <property type="match status" value="1"/>
</dbReference>
<feature type="compositionally biased region" description="Basic and acidic residues" evidence="14">
    <location>
        <begin position="1027"/>
        <end position="1038"/>
    </location>
</feature>
<dbReference type="SUPFAM" id="SSF88723">
    <property type="entry name" value="PIN domain-like"/>
    <property type="match status" value="1"/>
</dbReference>
<dbReference type="PRINTS" id="PR00853">
    <property type="entry name" value="XPGRADSUPER"/>
</dbReference>
<dbReference type="SMART" id="SM00485">
    <property type="entry name" value="XPGN"/>
    <property type="match status" value="1"/>
</dbReference>
<feature type="compositionally biased region" description="Acidic residues" evidence="14">
    <location>
        <begin position="212"/>
        <end position="222"/>
    </location>
</feature>
<feature type="region of interest" description="Disordered" evidence="14">
    <location>
        <begin position="992"/>
        <end position="1097"/>
    </location>
</feature>
<dbReference type="InterPro" id="IPR006084">
    <property type="entry name" value="XPG/Rad2"/>
</dbReference>
<dbReference type="SMART" id="SM00279">
    <property type="entry name" value="HhH2"/>
    <property type="match status" value="1"/>
</dbReference>
<keyword evidence="7" id="KW-0255">Endonuclease</keyword>
<dbReference type="GO" id="GO:0006289">
    <property type="term" value="P:nucleotide-excision repair"/>
    <property type="evidence" value="ECO:0007669"/>
    <property type="project" value="InterPro"/>
</dbReference>
<gene>
    <name evidence="17" type="ORF">D910_10765</name>
</gene>
<keyword evidence="10" id="KW-0460">Magnesium</keyword>
<dbReference type="AlphaFoldDB" id="U4UHK6"/>
<feature type="compositionally biased region" description="Basic and acidic residues" evidence="14">
    <location>
        <begin position="1078"/>
        <end position="1094"/>
    </location>
</feature>
<dbReference type="PROSITE" id="PS00842">
    <property type="entry name" value="XPG_2"/>
    <property type="match status" value="1"/>
</dbReference>
<feature type="domain" description="XPG N-terminal" evidence="16">
    <location>
        <begin position="47"/>
        <end position="137"/>
    </location>
</feature>
<dbReference type="CDD" id="cd09868">
    <property type="entry name" value="PIN_XPG_RAD2"/>
    <property type="match status" value="2"/>
</dbReference>
<dbReference type="Gene3D" id="1.10.150.20">
    <property type="entry name" value="5' to 3' exonuclease, C-terminal subdomain"/>
    <property type="match status" value="1"/>
</dbReference>
<dbReference type="OrthoDB" id="31113at2759"/>
<evidence type="ECO:0000256" key="5">
    <source>
        <dbReference type="ARBA" id="ARBA00022722"/>
    </source>
</evidence>
<evidence type="ECO:0000256" key="14">
    <source>
        <dbReference type="SAM" id="MobiDB-lite"/>
    </source>
</evidence>
<dbReference type="PROSITE" id="PS00841">
    <property type="entry name" value="XPG_1"/>
    <property type="match status" value="1"/>
</dbReference>
<dbReference type="PANTHER" id="PTHR16171">
    <property type="entry name" value="DNA REPAIR PROTEIN COMPLEMENTING XP-G CELLS-RELATED"/>
    <property type="match status" value="1"/>
</dbReference>
<evidence type="ECO:0000256" key="3">
    <source>
        <dbReference type="ARBA" id="ARBA00005283"/>
    </source>
</evidence>
<evidence type="ECO:0000256" key="6">
    <source>
        <dbReference type="ARBA" id="ARBA00022723"/>
    </source>
</evidence>
<protein>
    <recommendedName>
        <fullName evidence="19">XPG-I domain-containing protein</fullName>
    </recommendedName>
</protein>
<feature type="region of interest" description="Disordered" evidence="14">
    <location>
        <begin position="1228"/>
        <end position="1259"/>
    </location>
</feature>
<keyword evidence="8" id="KW-0227">DNA damage</keyword>
<keyword evidence="13" id="KW-0175">Coiled coil</keyword>
<feature type="compositionally biased region" description="Basic and acidic residues" evidence="14">
    <location>
        <begin position="408"/>
        <end position="417"/>
    </location>
</feature>
<comment type="subcellular location">
    <subcellularLocation>
        <location evidence="2">Nucleus</location>
    </subcellularLocation>
</comment>
<evidence type="ECO:0000259" key="15">
    <source>
        <dbReference type="SMART" id="SM00484"/>
    </source>
</evidence>
<feature type="compositionally biased region" description="Polar residues" evidence="14">
    <location>
        <begin position="632"/>
        <end position="645"/>
    </location>
</feature>
<keyword evidence="5" id="KW-0540">Nuclease</keyword>
<evidence type="ECO:0000313" key="17">
    <source>
        <dbReference type="EMBL" id="ERL93474.1"/>
    </source>
</evidence>
<feature type="region of interest" description="Disordered" evidence="14">
    <location>
        <begin position="632"/>
        <end position="679"/>
    </location>
</feature>
<dbReference type="InterPro" id="IPR006086">
    <property type="entry name" value="XPG-I_dom"/>
</dbReference>
<dbReference type="InterPro" id="IPR008918">
    <property type="entry name" value="HhH2"/>
</dbReference>
<dbReference type="GO" id="GO:0046872">
    <property type="term" value="F:metal ion binding"/>
    <property type="evidence" value="ECO:0007669"/>
    <property type="project" value="UniProtKB-KW"/>
</dbReference>
<keyword evidence="11" id="KW-0234">DNA repair</keyword>
<keyword evidence="12" id="KW-0539">Nucleus</keyword>
<evidence type="ECO:0000256" key="4">
    <source>
        <dbReference type="ARBA" id="ARBA00022553"/>
    </source>
</evidence>
<proteinExistence type="inferred from homology"/>
<sequence length="1259" mass="140525">MVPKDNKRDTVANGDEVMIGSGSWENLVWEKKLLLNGSSRVMATDRTIGKTCAFRDAGKQSAGSRYYADISIWLHQAVKGFQDARGGSVPNAHLLGIYHRVCKLLYFKIKPVFVFDGGVPVLKKQTIVRQHELSSEILYRLAKRNQSKLRDLSKADEIHKQLLDTLLKHTAVSKVITEKIEASMGLPKTRPKQDDLYVLPPSSELDSTLSSSEEESYTDDTTSESSPTKQWDVHTIDMNSVHFKSLPVDVRHEILTDLKETRKQSSWGKLPLLKKASKHSCRLHELPKVSDDFSVFQMQRLLKRQAVQTALEDAEKEMGGKSLSLAELESILKDQGVLTNQHLGNRIASDESTKYLLVKDVKKAIEEARQKEDERKQLSNPIHKVSEDKPCKESERFEAKHLTPAASGREKSLPKADEEYEEDLKRAIALSLECTATPEPPKEAPPAQFSFLDNFPEADFSCSSSDEDSCPEKESRKLSSAQSYMQEYSGLTPNEISKILANNAKSAAVKPKKPGIKCSQNFQPKLATVTENPPAVANAQKADKCEDSVEIMSTSDSEESDHEPKALDVFVDPTKEFEEDEDLFADIFAAPPTKPDLPDLNNAPLKNAPDIAEKVTKELVVKTVDAPKIIQSVENSAPEASTSNPAKEIDGRSQEAPSQAVESPTIEPPVSVKEKPPSLTEQELKTLKDQLQVDKVNLSNEKATRERMAGNITDQMYQEAQELLELFGVPYVVAPMEAEAQCAFLDAVDLIDGTITDDSDIWLFGGKTVYKNFFNQNKYVMEFKTENIQHHFKLTREQMILLALLVGSDYTVGLQGVGPVTALEILAAFPPSKGKTSHISMGHQDLLSGLKEFKSWFTKGKSAGPGRSALKSKLKNVGFSDNFPSVQVVQAYLDPTVENSEEAFSWGRPNALALLEYARDKFGWTKTKAEDILNPVLKRLEESKHQKSIRDYFKTNFKINSGDTEGKLSKRVKTAINNMGKDPEEVIKQELEEAMRKTTSTRKREPRKTKGRRAPEFSKKAPSGQEGESKERNPDKVNLKKLKPATPSEPEETTQQNQRKSNSKKPNALHLPTTSSSEPKEGPDGDESVTEKINRVRTRRKLMELKAAADLKKPKLAKEKPKDLKEDEEINLLNQVIQASKKKVDEINKELQAKLEKINQQPSEVRIFRHQGAKNITIYILGCSRPFKGTIQCASSCKPPYTNTPKGIHTAEGKGQIHPAEEAIEVFRKGKRGPGFVPKRNQGKRLPKTEAELSESSDD</sequence>
<evidence type="ECO:0000256" key="9">
    <source>
        <dbReference type="ARBA" id="ARBA00022801"/>
    </source>
</evidence>
<dbReference type="GO" id="GO:0016788">
    <property type="term" value="F:hydrolase activity, acting on ester bonds"/>
    <property type="evidence" value="ECO:0007669"/>
    <property type="project" value="InterPro"/>
</dbReference>
<dbReference type="InterPro" id="IPR001044">
    <property type="entry name" value="XPG/Rad2_eukaryotes"/>
</dbReference>
<evidence type="ECO:0000259" key="16">
    <source>
        <dbReference type="SMART" id="SM00485"/>
    </source>
</evidence>
<dbReference type="Pfam" id="PF00752">
    <property type="entry name" value="XPG_N"/>
    <property type="match status" value="1"/>
</dbReference>
<evidence type="ECO:0000256" key="12">
    <source>
        <dbReference type="ARBA" id="ARBA00023242"/>
    </source>
</evidence>
<dbReference type="EMBL" id="KB632357">
    <property type="protein sequence ID" value="ERL93474.1"/>
    <property type="molecule type" value="Genomic_DNA"/>
</dbReference>
<dbReference type="SMART" id="SM00484">
    <property type="entry name" value="XPGI"/>
    <property type="match status" value="1"/>
</dbReference>
<evidence type="ECO:0000256" key="1">
    <source>
        <dbReference type="ARBA" id="ARBA00001946"/>
    </source>
</evidence>
<dbReference type="Proteomes" id="UP000030742">
    <property type="component" value="Unassembled WGS sequence"/>
</dbReference>
<reference evidence="17 18" key="1">
    <citation type="journal article" date="2013" name="Genome Biol.">
        <title>Draft genome of the mountain pine beetle, Dendroctonus ponderosae Hopkins, a major forest pest.</title>
        <authorList>
            <person name="Keeling C.I."/>
            <person name="Yuen M.M."/>
            <person name="Liao N.Y."/>
            <person name="Docking T.R."/>
            <person name="Chan S.K."/>
            <person name="Taylor G.A."/>
            <person name="Palmquist D.L."/>
            <person name="Jackman S.D."/>
            <person name="Nguyen A."/>
            <person name="Li M."/>
            <person name="Henderson H."/>
            <person name="Janes J.K."/>
            <person name="Zhao Y."/>
            <person name="Pandoh P."/>
            <person name="Moore R."/>
            <person name="Sperling F.A."/>
            <person name="Huber D.P."/>
            <person name="Birol I."/>
            <person name="Jones S.J."/>
            <person name="Bohlmann J."/>
        </authorList>
    </citation>
    <scope>NUCLEOTIDE SEQUENCE</scope>
</reference>
<feature type="compositionally biased region" description="Basic residues" evidence="14">
    <location>
        <begin position="999"/>
        <end position="1012"/>
    </location>
</feature>
<evidence type="ECO:0000256" key="10">
    <source>
        <dbReference type="ARBA" id="ARBA00022842"/>
    </source>
</evidence>
<comment type="similarity">
    <text evidence="3">Belongs to the XPG/RAD2 endonuclease family. XPG subfamily.</text>
</comment>
<feature type="domain" description="XPG-I" evidence="15">
    <location>
        <begin position="725"/>
        <end position="794"/>
    </location>
</feature>
<dbReference type="InterPro" id="IPR019974">
    <property type="entry name" value="XPG_CS"/>
</dbReference>
<evidence type="ECO:0000256" key="2">
    <source>
        <dbReference type="ARBA" id="ARBA00004123"/>
    </source>
</evidence>
<evidence type="ECO:0000313" key="18">
    <source>
        <dbReference type="Proteomes" id="UP000030742"/>
    </source>
</evidence>
<dbReference type="Pfam" id="PF00867">
    <property type="entry name" value="XPG_I"/>
    <property type="match status" value="1"/>
</dbReference>
<evidence type="ECO:0000256" key="7">
    <source>
        <dbReference type="ARBA" id="ARBA00022759"/>
    </source>
</evidence>
<dbReference type="Gene3D" id="3.40.50.1010">
    <property type="entry name" value="5'-nuclease"/>
    <property type="match status" value="2"/>
</dbReference>
<dbReference type="PRINTS" id="PR00066">
    <property type="entry name" value="XRODRMPGMNTG"/>
</dbReference>
<dbReference type="GO" id="GO:0005634">
    <property type="term" value="C:nucleus"/>
    <property type="evidence" value="ECO:0007669"/>
    <property type="project" value="UniProtKB-SubCell"/>
</dbReference>
<dbReference type="InterPro" id="IPR006085">
    <property type="entry name" value="XPG_DNA_repair_N"/>
</dbReference>
<dbReference type="InterPro" id="IPR029060">
    <property type="entry name" value="PIN-like_dom_sf"/>
</dbReference>
<feature type="region of interest" description="Disordered" evidence="14">
    <location>
        <begin position="532"/>
        <end position="565"/>
    </location>
</feature>
<dbReference type="GO" id="GO:0003697">
    <property type="term" value="F:single-stranded DNA binding"/>
    <property type="evidence" value="ECO:0007669"/>
    <property type="project" value="InterPro"/>
</dbReference>
<feature type="coiled-coil region" evidence="13">
    <location>
        <begin position="1130"/>
        <end position="1161"/>
    </location>
</feature>
<evidence type="ECO:0000256" key="11">
    <source>
        <dbReference type="ARBA" id="ARBA00023204"/>
    </source>
</evidence>
<name>U4UHK6_DENPD</name>
<feature type="compositionally biased region" description="Basic and acidic residues" evidence="14">
    <location>
        <begin position="384"/>
        <end position="401"/>
    </location>
</feature>